<comment type="similarity">
    <text evidence="2">Belongs to the methylmalonyl-CoA mutase family.</text>
</comment>
<dbReference type="RefSeq" id="WP_126275051.1">
    <property type="nucleotide sequence ID" value="NZ_CP034463.1"/>
</dbReference>
<accession>A0A3Q9C5P1</accession>
<sequence length="600" mass="63272">MTVLPDDGLALAAEFPDATHEEWQHLVAGVLRKSGKEVSGAAAEDALATALEDGLGARPLYTARDAAPDPGLPGFAPFVRGGRAQGNTVGGWDVRQRHAAADGQAVLTDLENGVTSVWLPLGEGSGIRVSELGRVLDGVYLDLAPVVLDAGAETEAAAQELLKLYEERGIAPDAARGNLGADPLGFEARTGRTYDLAPVLKLAERYPGVRALTVDALPYHEAGGSAAQELGASLATGVAYLRALTEAGLSAEQACAQLEFRYAATADQFLTIAKLRAARRLWARVAEVCGVPKAGAQVQHAVTSPVMMTRRDPWVNMLRATIATLAAGAGGADAVTVLPFDQELGLPDAFARRIARNTSTILIEESHLARVIDPAGGSWYVERLTDELAHAAWEFFRTIERDGGQAAVLRSGRLRTDLATTWAERSKKLAKRREPVTGVSEFPHLAEKPVVRAPAPEPLSGGLPRVRRDEAYEELRARSDAHLAATGSRPRVYLAALGPAAAHTARLTFAANLFQAGGIEAVTEGTFAQSGATEVCLCSSDALYAEQAEDTARELRAAGATHVSLAGRPAEYAGVDSYVFAGCDAVSVLTDALDRLGVSR</sequence>
<dbReference type="InterPro" id="IPR024067">
    <property type="entry name" value="Me-malonyl-CoA_mutase_sm_su_N"/>
</dbReference>
<keyword evidence="5" id="KW-0846">Cobalamin</keyword>
<evidence type="ECO:0000259" key="8">
    <source>
        <dbReference type="Pfam" id="PF01642"/>
    </source>
</evidence>
<dbReference type="PANTHER" id="PTHR48101">
    <property type="entry name" value="METHYLMALONYL-COA MUTASE, MITOCHONDRIAL-RELATED"/>
    <property type="match status" value="1"/>
</dbReference>
<dbReference type="GO" id="GO:0031419">
    <property type="term" value="F:cobalamin binding"/>
    <property type="evidence" value="ECO:0007669"/>
    <property type="project" value="UniProtKB-KW"/>
</dbReference>
<proteinExistence type="inferred from homology"/>
<keyword evidence="7" id="KW-0170">Cobalt</keyword>
<dbReference type="Gene3D" id="3.20.20.240">
    <property type="entry name" value="Methylmalonyl-CoA mutase"/>
    <property type="match status" value="1"/>
</dbReference>
<keyword evidence="6" id="KW-0413">Isomerase</keyword>
<dbReference type="GO" id="GO:0004494">
    <property type="term" value="F:methylmalonyl-CoA mutase activity"/>
    <property type="evidence" value="ECO:0007669"/>
    <property type="project" value="UniProtKB-EC"/>
</dbReference>
<dbReference type="PANTHER" id="PTHR48101:SF4">
    <property type="entry name" value="METHYLMALONYL-COA MUTASE, MITOCHONDRIAL"/>
    <property type="match status" value="1"/>
</dbReference>
<dbReference type="AlphaFoldDB" id="A0A3Q9C5P1"/>
<dbReference type="Proteomes" id="UP000280197">
    <property type="component" value="Chromosome"/>
</dbReference>
<name>A0A3Q9C5P1_9ACTN</name>
<dbReference type="GO" id="GO:0005737">
    <property type="term" value="C:cytoplasm"/>
    <property type="evidence" value="ECO:0007669"/>
    <property type="project" value="TreeGrafter"/>
</dbReference>
<dbReference type="PROSITE" id="PS00544">
    <property type="entry name" value="METMALONYL_COA_MUTASE"/>
    <property type="match status" value="1"/>
</dbReference>
<dbReference type="Gene3D" id="3.40.50.280">
    <property type="entry name" value="Cobalamin-binding domain"/>
    <property type="match status" value="1"/>
</dbReference>
<evidence type="ECO:0000256" key="5">
    <source>
        <dbReference type="ARBA" id="ARBA00022628"/>
    </source>
</evidence>
<dbReference type="Gene3D" id="1.10.196.20">
    <property type="match status" value="1"/>
</dbReference>
<comment type="subunit">
    <text evidence="3">Heterodimer of an alpha and a beta chain.</text>
</comment>
<dbReference type="EMBL" id="CP034463">
    <property type="protein sequence ID" value="AZP21197.1"/>
    <property type="molecule type" value="Genomic_DNA"/>
</dbReference>
<dbReference type="CDD" id="cd03677">
    <property type="entry name" value="MM_CoA_mutase_beta"/>
    <property type="match status" value="1"/>
</dbReference>
<feature type="domain" description="Methylmalonyl-CoA mutase alpha/beta chain catalytic" evidence="8">
    <location>
        <begin position="129"/>
        <end position="449"/>
    </location>
</feature>
<gene>
    <name evidence="9" type="ORF">EJC51_37060</name>
</gene>
<evidence type="ECO:0000313" key="9">
    <source>
        <dbReference type="EMBL" id="AZP21197.1"/>
    </source>
</evidence>
<evidence type="ECO:0000256" key="4">
    <source>
        <dbReference type="ARBA" id="ARBA00012398"/>
    </source>
</evidence>
<dbReference type="InterPro" id="IPR016176">
    <property type="entry name" value="Cbl-dep_enz_cat"/>
</dbReference>
<evidence type="ECO:0000256" key="6">
    <source>
        <dbReference type="ARBA" id="ARBA00023235"/>
    </source>
</evidence>
<dbReference type="EC" id="5.4.99.2" evidence="4"/>
<evidence type="ECO:0000256" key="7">
    <source>
        <dbReference type="ARBA" id="ARBA00023285"/>
    </source>
</evidence>
<comment type="cofactor">
    <cofactor evidence="1">
        <name>adenosylcob(III)alamin</name>
        <dbReference type="ChEBI" id="CHEBI:18408"/>
    </cofactor>
</comment>
<protein>
    <recommendedName>
        <fullName evidence="4">methylmalonyl-CoA mutase</fullName>
        <ecNumber evidence="4">5.4.99.2</ecNumber>
    </recommendedName>
</protein>
<dbReference type="KEGG" id="saqu:EJC51_37060"/>
<dbReference type="SUPFAM" id="SSF51703">
    <property type="entry name" value="Cobalamin (vitamin B12)-dependent enzymes"/>
    <property type="match status" value="1"/>
</dbReference>
<evidence type="ECO:0000256" key="1">
    <source>
        <dbReference type="ARBA" id="ARBA00001922"/>
    </source>
</evidence>
<dbReference type="InterPro" id="IPR006099">
    <property type="entry name" value="MeMalonylCoA_mutase_a/b_cat"/>
</dbReference>
<evidence type="ECO:0000256" key="3">
    <source>
        <dbReference type="ARBA" id="ARBA00011870"/>
    </source>
</evidence>
<dbReference type="GO" id="GO:0019678">
    <property type="term" value="P:propionate metabolic process, methylmalonyl pathway"/>
    <property type="evidence" value="ECO:0007669"/>
    <property type="project" value="TreeGrafter"/>
</dbReference>
<keyword evidence="10" id="KW-1185">Reference proteome</keyword>
<dbReference type="Pfam" id="PF01642">
    <property type="entry name" value="MM_CoA_mutase"/>
    <property type="match status" value="1"/>
</dbReference>
<organism evidence="9 10">
    <name type="scientific">Streptomyces aquilus</name>
    <dbReference type="NCBI Taxonomy" id="2548456"/>
    <lineage>
        <taxon>Bacteria</taxon>
        <taxon>Bacillati</taxon>
        <taxon>Actinomycetota</taxon>
        <taxon>Actinomycetes</taxon>
        <taxon>Kitasatosporales</taxon>
        <taxon>Streptomycetaceae</taxon>
        <taxon>Streptomyces</taxon>
    </lineage>
</organism>
<reference evidence="9 10" key="1">
    <citation type="submission" date="2018-12" db="EMBL/GenBank/DDBJ databases">
        <authorList>
            <person name="Li K."/>
        </authorList>
    </citation>
    <scope>NUCLEOTIDE SEQUENCE [LARGE SCALE GENOMIC DNA]</scope>
    <source>
        <strain evidence="10">CR22</strain>
    </source>
</reference>
<evidence type="ECO:0000256" key="2">
    <source>
        <dbReference type="ARBA" id="ARBA00008465"/>
    </source>
</evidence>
<evidence type="ECO:0000313" key="10">
    <source>
        <dbReference type="Proteomes" id="UP000280197"/>
    </source>
</evidence>
<dbReference type="InterPro" id="IPR058549">
    <property type="entry name" value="MeMalonylCoA_mutase_a/b_site"/>
</dbReference>